<dbReference type="RefSeq" id="WP_021234463.1">
    <property type="nucleotide sequence ID" value="NZ_ATHL01000082.1"/>
</dbReference>
<organism evidence="2 3">
    <name type="scientific">Novosphingobium lindaniclasticum LE124</name>
    <dbReference type="NCBI Taxonomy" id="1096930"/>
    <lineage>
        <taxon>Bacteria</taxon>
        <taxon>Pseudomonadati</taxon>
        <taxon>Pseudomonadota</taxon>
        <taxon>Alphaproteobacteria</taxon>
        <taxon>Sphingomonadales</taxon>
        <taxon>Sphingomonadaceae</taxon>
        <taxon>Novosphingobium</taxon>
    </lineage>
</organism>
<evidence type="ECO:0000256" key="1">
    <source>
        <dbReference type="SAM" id="MobiDB-lite"/>
    </source>
</evidence>
<dbReference type="Proteomes" id="UP000015527">
    <property type="component" value="Unassembled WGS sequence"/>
</dbReference>
<feature type="compositionally biased region" description="Polar residues" evidence="1">
    <location>
        <begin position="195"/>
        <end position="204"/>
    </location>
</feature>
<dbReference type="PATRIC" id="fig|1096930.3.peg.2623"/>
<comment type="caution">
    <text evidence="2">The sequence shown here is derived from an EMBL/GenBank/DDBJ whole genome shotgun (WGS) entry which is preliminary data.</text>
</comment>
<dbReference type="OrthoDB" id="7392843at2"/>
<keyword evidence="3" id="KW-1185">Reference proteome</keyword>
<proteinExistence type="predicted"/>
<feature type="region of interest" description="Disordered" evidence="1">
    <location>
        <begin position="187"/>
        <end position="226"/>
    </location>
</feature>
<evidence type="ECO:0000313" key="3">
    <source>
        <dbReference type="Proteomes" id="UP000015527"/>
    </source>
</evidence>
<protein>
    <submittedName>
        <fullName evidence="2">Uncharacterized protein</fullName>
    </submittedName>
</protein>
<sequence length="226" mass="25190">MSITFRIEDDAETDNLRPVMIDTLQMGALRETLAEYGERYGLDPIIHDYGSLDEHVFAWEARTAMVPIAMIARHFTFDVDAIALIETAQFLGRRIRIARRDDEPDIMVTLSKTPDAAPEMELSKSKAYKVLAVLGLDLDISGAISIEQLRDSLMDPIISSRLDAEPGVAKYYLPRSTRWPPFPRPAAPFAWSGHSARQSPSPNRAGSPRSPWPDGQGYASPPAPRR</sequence>
<gene>
    <name evidence="2" type="ORF">L284_13155</name>
</gene>
<evidence type="ECO:0000313" key="2">
    <source>
        <dbReference type="EMBL" id="EQB14338.1"/>
    </source>
</evidence>
<reference evidence="2 3" key="1">
    <citation type="journal article" date="2013" name="Genome Announc.">
        <title>Genome Sequence of Novosphingobium lindaniclasticum LE124T, Isolated from a Hexachlorocyclohexane Dumpsite.</title>
        <authorList>
            <person name="Saxena A."/>
            <person name="Nayyar N."/>
            <person name="Sangwan N."/>
            <person name="Kumari R."/>
            <person name="Khurana J.P."/>
            <person name="Lal R."/>
        </authorList>
    </citation>
    <scope>NUCLEOTIDE SEQUENCE [LARGE SCALE GENOMIC DNA]</scope>
    <source>
        <strain evidence="2 3">LE124</strain>
    </source>
</reference>
<accession>T0HQD8</accession>
<dbReference type="AlphaFoldDB" id="T0HQD8"/>
<name>T0HQD8_9SPHN</name>
<dbReference type="EMBL" id="ATHL01000082">
    <property type="protein sequence ID" value="EQB14338.1"/>
    <property type="molecule type" value="Genomic_DNA"/>
</dbReference>
<dbReference type="eggNOG" id="ENOG50301TD">
    <property type="taxonomic scope" value="Bacteria"/>
</dbReference>